<sequence length="362" mass="41951">MRQRRPVLQEVFRPGPDAGEDEEQYRKRMKRQEQEMAPYLIGIVLFIAVAVAAVLMWWHPHIDFHRAPASKRDLEKAEVLANLKNHTILHVGGLHYSGLTLLSELLIQHPDLAGMRHQEGADKRKTHWVSDVANDGCYLQTVIPNFGTDHRQFMLWKSLSKFAKRILPESAVERFPWMKMRQGIGRFALHPGHHLDDSSSLISSRAQVHLFSEWALFWDLSKKVLLEKSPSNVVLSPFLHRLWSLDLETPSPGRFIFQQRHPLAVAIATKIKLGAQIGDDLSLADLMENWVMAEERRAKDIESYFEYYGFGKDVYRILQFEDLLREPDKAGKRLPVVRKVTNVDRKQEKYQEPPQSPFQHAE</sequence>
<reference evidence="2" key="1">
    <citation type="submission" date="2022-10" db="EMBL/GenBank/DDBJ databases">
        <authorList>
            <person name="Chen Y."/>
            <person name="Dougan E. K."/>
            <person name="Chan C."/>
            <person name="Rhodes N."/>
            <person name="Thang M."/>
        </authorList>
    </citation>
    <scope>NUCLEOTIDE SEQUENCE</scope>
</reference>
<feature type="transmembrane region" description="Helical" evidence="1">
    <location>
        <begin position="36"/>
        <end position="58"/>
    </location>
</feature>
<dbReference type="InterPro" id="IPR027417">
    <property type="entry name" value="P-loop_NTPase"/>
</dbReference>
<keyword evidence="4" id="KW-1185">Reference proteome</keyword>
<reference evidence="3 4" key="2">
    <citation type="submission" date="2024-05" db="EMBL/GenBank/DDBJ databases">
        <authorList>
            <person name="Chen Y."/>
            <person name="Shah S."/>
            <person name="Dougan E. K."/>
            <person name="Thang M."/>
            <person name="Chan C."/>
        </authorList>
    </citation>
    <scope>NUCLEOTIDE SEQUENCE [LARGE SCALE GENOMIC DNA]</scope>
</reference>
<dbReference type="AlphaFoldDB" id="A0A9P1CGA4"/>
<accession>A0A9P1CGA4</accession>
<keyword evidence="1" id="KW-1133">Transmembrane helix</keyword>
<keyword evidence="1" id="KW-0472">Membrane</keyword>
<protein>
    <submittedName>
        <fullName evidence="3">Protein-tyrosine sulfotransferase</fullName>
    </submittedName>
</protein>
<evidence type="ECO:0000313" key="4">
    <source>
        <dbReference type="Proteomes" id="UP001152797"/>
    </source>
</evidence>
<dbReference type="Proteomes" id="UP001152797">
    <property type="component" value="Unassembled WGS sequence"/>
</dbReference>
<dbReference type="Pfam" id="PF13469">
    <property type="entry name" value="Sulfotransfer_3"/>
    <property type="match status" value="1"/>
</dbReference>
<gene>
    <name evidence="2" type="ORF">C1SCF055_LOCUS17986</name>
</gene>
<dbReference type="OrthoDB" id="425519at2759"/>
<dbReference type="Gene3D" id="3.40.50.300">
    <property type="entry name" value="P-loop containing nucleotide triphosphate hydrolases"/>
    <property type="match status" value="1"/>
</dbReference>
<dbReference type="EMBL" id="CAMXCT020001546">
    <property type="protein sequence ID" value="CAL1144425.1"/>
    <property type="molecule type" value="Genomic_DNA"/>
</dbReference>
<name>A0A9P1CGA4_9DINO</name>
<dbReference type="SUPFAM" id="SSF52540">
    <property type="entry name" value="P-loop containing nucleoside triphosphate hydrolases"/>
    <property type="match status" value="1"/>
</dbReference>
<evidence type="ECO:0000256" key="1">
    <source>
        <dbReference type="SAM" id="Phobius"/>
    </source>
</evidence>
<organism evidence="2">
    <name type="scientific">Cladocopium goreaui</name>
    <dbReference type="NCBI Taxonomy" id="2562237"/>
    <lineage>
        <taxon>Eukaryota</taxon>
        <taxon>Sar</taxon>
        <taxon>Alveolata</taxon>
        <taxon>Dinophyceae</taxon>
        <taxon>Suessiales</taxon>
        <taxon>Symbiodiniaceae</taxon>
        <taxon>Cladocopium</taxon>
    </lineage>
</organism>
<proteinExistence type="predicted"/>
<dbReference type="EMBL" id="CAMXCT030001546">
    <property type="protein sequence ID" value="CAL4778362.1"/>
    <property type="molecule type" value="Genomic_DNA"/>
</dbReference>
<evidence type="ECO:0000313" key="2">
    <source>
        <dbReference type="EMBL" id="CAI3991050.1"/>
    </source>
</evidence>
<keyword evidence="1" id="KW-0812">Transmembrane</keyword>
<comment type="caution">
    <text evidence="2">The sequence shown here is derived from an EMBL/GenBank/DDBJ whole genome shotgun (WGS) entry which is preliminary data.</text>
</comment>
<evidence type="ECO:0000313" key="3">
    <source>
        <dbReference type="EMBL" id="CAL4778362.1"/>
    </source>
</evidence>
<dbReference type="EMBL" id="CAMXCT010001546">
    <property type="protein sequence ID" value="CAI3991050.1"/>
    <property type="molecule type" value="Genomic_DNA"/>
</dbReference>